<evidence type="ECO:0000259" key="1">
    <source>
        <dbReference type="Pfam" id="PF04073"/>
    </source>
</evidence>
<dbReference type="SUPFAM" id="SSF55826">
    <property type="entry name" value="YbaK/ProRS associated domain"/>
    <property type="match status" value="1"/>
</dbReference>
<dbReference type="eggNOG" id="COG2606">
    <property type="taxonomic scope" value="Bacteria"/>
</dbReference>
<dbReference type="Pfam" id="PF04073">
    <property type="entry name" value="tRNA_edit"/>
    <property type="match status" value="1"/>
</dbReference>
<dbReference type="InterPro" id="IPR007214">
    <property type="entry name" value="YbaK/aa-tRNA-synth-assoc-dom"/>
</dbReference>
<keyword evidence="3" id="KW-1185">Reference proteome</keyword>
<dbReference type="Gene3D" id="3.90.960.10">
    <property type="entry name" value="YbaK/aminoacyl-tRNA synthetase-associated domain"/>
    <property type="match status" value="1"/>
</dbReference>
<dbReference type="KEGG" id="lch:Lcho_0256"/>
<sequence length="159" mass="17728">MSIPARLSSYLEQRGLHYEVCTHPHSHNSAQTARNAHVMRQQLAKSVLLEDDEGPLVAVVPADQMVLVGVVARMLGRKQLHLSDEAAMMRLFDGCERGALPPVGMAWGVETVVDETLESMDAVYLEVGDHEHLLRMPHDDFHRLMSSARHGHIGKLPMH</sequence>
<accession>B1Y7T3</accession>
<gene>
    <name evidence="2" type="ordered locus">Lcho_0256</name>
</gene>
<feature type="domain" description="YbaK/aminoacyl-tRNA synthetase-associated" evidence="1">
    <location>
        <begin position="23"/>
        <end position="143"/>
    </location>
</feature>
<name>B1Y7T3_LEPCP</name>
<dbReference type="RefSeq" id="WP_012345293.1">
    <property type="nucleotide sequence ID" value="NC_010524.1"/>
</dbReference>
<dbReference type="InterPro" id="IPR036754">
    <property type="entry name" value="YbaK/aa-tRNA-synt-asso_dom_sf"/>
</dbReference>
<protein>
    <submittedName>
        <fullName evidence="2">YbaK/prolyl-tRNA synthetase associated region</fullName>
    </submittedName>
</protein>
<dbReference type="PANTHER" id="PTHR30411:SF9">
    <property type="entry name" value="MULTIFUNCTIONAL SER_THR-TRNA DEACYLASE PROXP-Y"/>
    <property type="match status" value="1"/>
</dbReference>
<proteinExistence type="predicted"/>
<dbReference type="EMBL" id="CP001013">
    <property type="protein sequence ID" value="ACB32531.1"/>
    <property type="molecule type" value="Genomic_DNA"/>
</dbReference>
<keyword evidence="2" id="KW-0030">Aminoacyl-tRNA synthetase</keyword>
<evidence type="ECO:0000313" key="3">
    <source>
        <dbReference type="Proteomes" id="UP000001693"/>
    </source>
</evidence>
<dbReference type="OrthoDB" id="9786549at2"/>
<evidence type="ECO:0000313" key="2">
    <source>
        <dbReference type="EMBL" id="ACB32531.1"/>
    </source>
</evidence>
<keyword evidence="2" id="KW-0436">Ligase</keyword>
<dbReference type="GO" id="GO:0004812">
    <property type="term" value="F:aminoacyl-tRNA ligase activity"/>
    <property type="evidence" value="ECO:0007669"/>
    <property type="project" value="UniProtKB-KW"/>
</dbReference>
<dbReference type="AlphaFoldDB" id="B1Y7T3"/>
<dbReference type="Proteomes" id="UP000001693">
    <property type="component" value="Chromosome"/>
</dbReference>
<dbReference type="GO" id="GO:0002161">
    <property type="term" value="F:aminoacyl-tRNA deacylase activity"/>
    <property type="evidence" value="ECO:0007669"/>
    <property type="project" value="InterPro"/>
</dbReference>
<dbReference type="HOGENOM" id="CLU_094875_2_1_4"/>
<reference evidence="2 3" key="1">
    <citation type="submission" date="2008-03" db="EMBL/GenBank/DDBJ databases">
        <title>Complete sequence of Leptothrix cholodnii SP-6.</title>
        <authorList>
            <consortium name="US DOE Joint Genome Institute"/>
            <person name="Copeland A."/>
            <person name="Lucas S."/>
            <person name="Lapidus A."/>
            <person name="Glavina del Rio T."/>
            <person name="Dalin E."/>
            <person name="Tice H."/>
            <person name="Bruce D."/>
            <person name="Goodwin L."/>
            <person name="Pitluck S."/>
            <person name="Chertkov O."/>
            <person name="Brettin T."/>
            <person name="Detter J.C."/>
            <person name="Han C."/>
            <person name="Kuske C.R."/>
            <person name="Schmutz J."/>
            <person name="Larimer F."/>
            <person name="Land M."/>
            <person name="Hauser L."/>
            <person name="Kyrpides N."/>
            <person name="Lykidis A."/>
            <person name="Emerson D."/>
            <person name="Richardson P."/>
        </authorList>
    </citation>
    <scope>NUCLEOTIDE SEQUENCE [LARGE SCALE GENOMIC DNA]</scope>
    <source>
        <strain evidence="3">ATCC 51168 / LMG 8142 / SP-6</strain>
    </source>
</reference>
<dbReference type="PANTHER" id="PTHR30411">
    <property type="entry name" value="CYTOPLASMIC PROTEIN"/>
    <property type="match status" value="1"/>
</dbReference>
<organism evidence="2 3">
    <name type="scientific">Leptothrix cholodnii (strain ATCC 51168 / LMG 8142 / SP-6)</name>
    <name type="common">Leptothrix discophora (strain SP-6)</name>
    <dbReference type="NCBI Taxonomy" id="395495"/>
    <lineage>
        <taxon>Bacteria</taxon>
        <taxon>Pseudomonadati</taxon>
        <taxon>Pseudomonadota</taxon>
        <taxon>Betaproteobacteria</taxon>
        <taxon>Burkholderiales</taxon>
        <taxon>Sphaerotilaceae</taxon>
        <taxon>Leptothrix</taxon>
    </lineage>
</organism>
<dbReference type="CDD" id="cd04332">
    <property type="entry name" value="YbaK_like"/>
    <property type="match status" value="1"/>
</dbReference>
<dbReference type="STRING" id="395495.Lcho_0256"/>